<evidence type="ECO:0000313" key="2">
    <source>
        <dbReference type="EMBL" id="SMF27510.1"/>
    </source>
</evidence>
<protein>
    <submittedName>
        <fullName evidence="2">Uncharacterized protein</fullName>
    </submittedName>
</protein>
<dbReference type="RefSeq" id="WP_235017123.1">
    <property type="nucleotide sequence ID" value="NZ_FWZX01000009.1"/>
</dbReference>
<reference evidence="2 3" key="1">
    <citation type="submission" date="2017-04" db="EMBL/GenBank/DDBJ databases">
        <authorList>
            <person name="Afonso C.L."/>
            <person name="Miller P.J."/>
            <person name="Scott M.A."/>
            <person name="Spackman E."/>
            <person name="Goraichik I."/>
            <person name="Dimitrov K.M."/>
            <person name="Suarez D.L."/>
            <person name="Swayne D.E."/>
        </authorList>
    </citation>
    <scope>NUCLEOTIDE SEQUENCE [LARGE SCALE GENOMIC DNA]</scope>
    <source>
        <strain evidence="2 3">USBA 355</strain>
    </source>
</reference>
<evidence type="ECO:0000313" key="3">
    <source>
        <dbReference type="Proteomes" id="UP000192917"/>
    </source>
</evidence>
<keyword evidence="1" id="KW-0812">Transmembrane</keyword>
<gene>
    <name evidence="2" type="ORF">SAMN05428998_10992</name>
</gene>
<dbReference type="AlphaFoldDB" id="A0A1Y6BTQ6"/>
<keyword evidence="1" id="KW-1133">Transmembrane helix</keyword>
<keyword evidence="3" id="KW-1185">Reference proteome</keyword>
<accession>A0A1Y6BTQ6</accession>
<dbReference type="EMBL" id="FWZX01000009">
    <property type="protein sequence ID" value="SMF27510.1"/>
    <property type="molecule type" value="Genomic_DNA"/>
</dbReference>
<feature type="transmembrane region" description="Helical" evidence="1">
    <location>
        <begin position="26"/>
        <end position="51"/>
    </location>
</feature>
<feature type="transmembrane region" description="Helical" evidence="1">
    <location>
        <begin position="85"/>
        <end position="101"/>
    </location>
</feature>
<proteinExistence type="predicted"/>
<dbReference type="Proteomes" id="UP000192917">
    <property type="component" value="Unassembled WGS sequence"/>
</dbReference>
<dbReference type="Pfam" id="PF18926">
    <property type="entry name" value="DUF5676"/>
    <property type="match status" value="1"/>
</dbReference>
<sequence length="106" mass="12009">MTETPSFATRRPGTPLTVAQPVRLPVLALGTSLGLFLAVTYLLCVGFDLLFPGHAMYPVWQRLLPGFTWLTWQGFLLGLVESFAYGWYVALVFGPLFNLFARRWQR</sequence>
<evidence type="ECO:0000256" key="1">
    <source>
        <dbReference type="SAM" id="Phobius"/>
    </source>
</evidence>
<dbReference type="STRING" id="560819.SAMN05428998_10992"/>
<organism evidence="2 3">
    <name type="scientific">Tistlia consotensis USBA 355</name>
    <dbReference type="NCBI Taxonomy" id="560819"/>
    <lineage>
        <taxon>Bacteria</taxon>
        <taxon>Pseudomonadati</taxon>
        <taxon>Pseudomonadota</taxon>
        <taxon>Alphaproteobacteria</taxon>
        <taxon>Rhodospirillales</taxon>
        <taxon>Rhodovibrionaceae</taxon>
        <taxon>Tistlia</taxon>
    </lineage>
</organism>
<keyword evidence="1" id="KW-0472">Membrane</keyword>
<name>A0A1Y6BTQ6_9PROT</name>
<dbReference type="InterPro" id="IPR044020">
    <property type="entry name" value="DUF5676"/>
</dbReference>